<sequence>MTEKNTEIWSQIKNGNFGKLIAGPCAVESYTQLEKTAAFLKEKGVQLLRAGAYKPRTSPESFQGLGREGIKIIQDICRRYSLFSVTEIMDVRELEYMEEKIDILQVGSRNMHNYSLLKELGKTEKTILLKRGLMSTLEEFICAADYIRTEGNHRVIMCERGIRTFETVTRNTLDISCIALLKLQTDLPVVSDLSHSLGRKDIMLPVAKASLAAGADMLMLEVHPNPSAALSDAKQQLNLEEFNAFYEGGNFDARI</sequence>
<dbReference type="EC" id="2.5.1.54" evidence="3"/>
<dbReference type="InterPro" id="IPR006218">
    <property type="entry name" value="DAHP1/KDSA"/>
</dbReference>
<dbReference type="InterPro" id="IPR006268">
    <property type="entry name" value="DAHP_syn_2"/>
</dbReference>
<dbReference type="AlphaFoldDB" id="A0A564TWQ3"/>
<evidence type="ECO:0000313" key="4">
    <source>
        <dbReference type="Proteomes" id="UP000358366"/>
    </source>
</evidence>
<evidence type="ECO:0000256" key="1">
    <source>
        <dbReference type="ARBA" id="ARBA00022679"/>
    </source>
</evidence>
<proteinExistence type="predicted"/>
<keyword evidence="1 3" id="KW-0808">Transferase</keyword>
<dbReference type="NCBIfam" id="TIGR01361">
    <property type="entry name" value="DAHP_synth_Bsub"/>
    <property type="match status" value="1"/>
</dbReference>
<dbReference type="EMBL" id="CABHNI010000032">
    <property type="protein sequence ID" value="VUX11701.1"/>
    <property type="molecule type" value="Genomic_DNA"/>
</dbReference>
<dbReference type="InterPro" id="IPR052899">
    <property type="entry name" value="Class-I_DAHP_synthase"/>
</dbReference>
<dbReference type="RefSeq" id="WP_144124780.1">
    <property type="nucleotide sequence ID" value="NZ_CABHNI010000032.1"/>
</dbReference>
<dbReference type="NCBIfam" id="NF009239">
    <property type="entry name" value="PRK12595.1"/>
    <property type="match status" value="1"/>
</dbReference>
<dbReference type="GO" id="GO:0009073">
    <property type="term" value="P:aromatic amino acid family biosynthetic process"/>
    <property type="evidence" value="ECO:0007669"/>
    <property type="project" value="InterPro"/>
</dbReference>
<feature type="domain" description="DAHP synthetase I/KDSA" evidence="2">
    <location>
        <begin position="11"/>
        <end position="247"/>
    </location>
</feature>
<dbReference type="Proteomes" id="UP000358366">
    <property type="component" value="Unassembled WGS sequence"/>
</dbReference>
<accession>A0A564TWQ3</accession>
<dbReference type="InterPro" id="IPR013785">
    <property type="entry name" value="Aldolase_TIM"/>
</dbReference>
<dbReference type="PANTHER" id="PTHR43018">
    <property type="entry name" value="PHOSPHO-2-DEHYDRO-3-DEOXYHEPTONATE ALDOLASE"/>
    <property type="match status" value="1"/>
</dbReference>
<evidence type="ECO:0000313" key="3">
    <source>
        <dbReference type="EMBL" id="VUX11701.1"/>
    </source>
</evidence>
<reference evidence="3 4" key="1">
    <citation type="submission" date="2019-07" db="EMBL/GenBank/DDBJ databases">
        <authorList>
            <person name="Hibberd C M."/>
            <person name="Gehrig L. J."/>
            <person name="Chang H.-W."/>
            <person name="Venkatesh S."/>
        </authorList>
    </citation>
    <scope>NUCLEOTIDE SEQUENCE [LARGE SCALE GENOMIC DNA]</scope>
    <source>
        <strain evidence="3">Dorea_formicigenerans_SSTS_Bg7063</strain>
    </source>
</reference>
<dbReference type="GO" id="GO:0016832">
    <property type="term" value="F:aldehyde-lyase activity"/>
    <property type="evidence" value="ECO:0007669"/>
    <property type="project" value="InterPro"/>
</dbReference>
<name>A0A564TWQ3_9FIRM</name>
<protein>
    <submittedName>
        <fullName evidence="3">Phospho-2-dehydro-3-deoxyheptonate aldolase</fullName>
        <ecNumber evidence="3">2.5.1.54</ecNumber>
    </submittedName>
</protein>
<dbReference type="Pfam" id="PF00793">
    <property type="entry name" value="DAHP_synth_1"/>
    <property type="match status" value="1"/>
</dbReference>
<dbReference type="GO" id="GO:0003849">
    <property type="term" value="F:3-deoxy-7-phosphoheptulonate synthase activity"/>
    <property type="evidence" value="ECO:0007669"/>
    <property type="project" value="UniProtKB-EC"/>
</dbReference>
<dbReference type="NCBIfam" id="NF006421">
    <property type="entry name" value="PRK08673.1"/>
    <property type="match status" value="1"/>
</dbReference>
<dbReference type="PANTHER" id="PTHR43018:SF1">
    <property type="entry name" value="PROTEIN AROA(G)"/>
    <property type="match status" value="1"/>
</dbReference>
<evidence type="ECO:0000259" key="2">
    <source>
        <dbReference type="Pfam" id="PF00793"/>
    </source>
</evidence>
<organism evidence="3 4">
    <name type="scientific">Dorea formicigenerans</name>
    <dbReference type="NCBI Taxonomy" id="39486"/>
    <lineage>
        <taxon>Bacteria</taxon>
        <taxon>Bacillati</taxon>
        <taxon>Bacillota</taxon>
        <taxon>Clostridia</taxon>
        <taxon>Lachnospirales</taxon>
        <taxon>Lachnospiraceae</taxon>
        <taxon>Dorea</taxon>
    </lineage>
</organism>
<dbReference type="SUPFAM" id="SSF51569">
    <property type="entry name" value="Aldolase"/>
    <property type="match status" value="1"/>
</dbReference>
<gene>
    <name evidence="3" type="primary">aroF_1</name>
    <name evidence="3" type="ORF">DFSSTS7063_01906</name>
</gene>
<dbReference type="Gene3D" id="3.20.20.70">
    <property type="entry name" value="Aldolase class I"/>
    <property type="match status" value="1"/>
</dbReference>